<organism evidence="3 4">
    <name type="scientific">Rhizobium etli (strain CIAT 652)</name>
    <dbReference type="NCBI Taxonomy" id="491916"/>
    <lineage>
        <taxon>Bacteria</taxon>
        <taxon>Pseudomonadati</taxon>
        <taxon>Pseudomonadota</taxon>
        <taxon>Alphaproteobacteria</taxon>
        <taxon>Hyphomicrobiales</taxon>
        <taxon>Rhizobiaceae</taxon>
        <taxon>Rhizobium/Agrobacterium group</taxon>
        <taxon>Rhizobium</taxon>
    </lineage>
</organism>
<dbReference type="HOGENOM" id="CLU_2540238_0_0_5"/>
<evidence type="ECO:0000313" key="3">
    <source>
        <dbReference type="EMBL" id="ACE94427.1"/>
    </source>
</evidence>
<evidence type="ECO:0000256" key="2">
    <source>
        <dbReference type="SAM" id="Phobius"/>
    </source>
</evidence>
<gene>
    <name evidence="3" type="ordered locus">RHECIAT_PC0000347</name>
</gene>
<feature type="transmembrane region" description="Helical" evidence="2">
    <location>
        <begin position="72"/>
        <end position="89"/>
    </location>
</feature>
<name>B3Q5E6_RHIE6</name>
<geneLocation type="plasmid" evidence="3 4">
    <name>pC</name>
</geneLocation>
<feature type="compositionally biased region" description="Basic and acidic residues" evidence="1">
    <location>
        <begin position="16"/>
        <end position="25"/>
    </location>
</feature>
<dbReference type="EMBL" id="CP001077">
    <property type="protein sequence ID" value="ACE94427.1"/>
    <property type="molecule type" value="Genomic_DNA"/>
</dbReference>
<dbReference type="KEGG" id="rec:RHECIAT_PC0000347"/>
<keyword evidence="2" id="KW-0812">Transmembrane</keyword>
<accession>B3Q5E6</accession>
<evidence type="ECO:0000313" key="4">
    <source>
        <dbReference type="Proteomes" id="UP000008817"/>
    </source>
</evidence>
<keyword evidence="2" id="KW-0472">Membrane</keyword>
<dbReference type="AlphaFoldDB" id="B3Q5E6"/>
<keyword evidence="3" id="KW-0614">Plasmid</keyword>
<dbReference type="eggNOG" id="ENOG503151R">
    <property type="taxonomic scope" value="Bacteria"/>
</dbReference>
<proteinExistence type="predicted"/>
<evidence type="ECO:0000256" key="1">
    <source>
        <dbReference type="SAM" id="MobiDB-lite"/>
    </source>
</evidence>
<sequence>MKRQTRAKFRTSTFRKGPDMADKQDLNAGFTGTPVEQPEGLAKAAQTAASGVKREVYAVTVGARDHPHTASALLLGIGIVAFGFGYLLGRSSAESPTRSYWR</sequence>
<reference evidence="3 4" key="1">
    <citation type="submission" date="2008-04" db="EMBL/GenBank/DDBJ databases">
        <title>Genome diversity and DNA divergence of Rhizobium etli.</title>
        <authorList>
            <person name="Gonzalez V."/>
            <person name="Acosta J.L."/>
            <person name="Santamaria R.I."/>
            <person name="Bustos P."/>
            <person name="Hernandez-Gonzalez I.L."/>
            <person name="Fernandez J.L."/>
            <person name="Diaz R."/>
            <person name="Flores M."/>
            <person name="Mora J."/>
            <person name="Palacios R."/>
            <person name="Davila G."/>
        </authorList>
    </citation>
    <scope>NUCLEOTIDE SEQUENCE [LARGE SCALE GENOMIC DNA]</scope>
    <source>
        <strain evidence="3 4">CIAT 652</strain>
        <plasmid evidence="4">Plasmid pC</plasmid>
    </source>
</reference>
<feature type="region of interest" description="Disordered" evidence="1">
    <location>
        <begin position="1"/>
        <end position="36"/>
    </location>
</feature>
<keyword evidence="2" id="KW-1133">Transmembrane helix</keyword>
<dbReference type="Proteomes" id="UP000008817">
    <property type="component" value="Plasmid pC"/>
</dbReference>
<protein>
    <submittedName>
        <fullName evidence="3">Hypothetical conserved protein</fullName>
    </submittedName>
</protein>